<evidence type="ECO:0000259" key="4">
    <source>
        <dbReference type="PROSITE" id="PS50072"/>
    </source>
</evidence>
<dbReference type="InterPro" id="IPR002130">
    <property type="entry name" value="Cyclophilin-type_PPIase_dom"/>
</dbReference>
<dbReference type="SUPFAM" id="SSF50891">
    <property type="entry name" value="Cyclophilin-like"/>
    <property type="match status" value="1"/>
</dbReference>
<feature type="domain" description="PPIase cyclophilin-type" evidence="4">
    <location>
        <begin position="64"/>
        <end position="246"/>
    </location>
</feature>
<dbReference type="Gene3D" id="2.40.100.10">
    <property type="entry name" value="Cyclophilin-like"/>
    <property type="match status" value="1"/>
</dbReference>
<evidence type="ECO:0000256" key="2">
    <source>
        <dbReference type="ARBA" id="ARBA00023110"/>
    </source>
</evidence>
<dbReference type="InterPro" id="IPR020892">
    <property type="entry name" value="Cyclophilin-type_PPIase_CS"/>
</dbReference>
<comment type="caution">
    <text evidence="5">The sequence shown here is derived from an EMBL/GenBank/DDBJ whole genome shotgun (WGS) entry which is preliminary data.</text>
</comment>
<sequence length="252" mass="28494">MAIIYYRMMKYIFLVLSFFAITAINAQTKPVHKKTTKHVVKTAAKKIVTPKPKERLVEITTDYGTMIAKLYNETPLHRDNFIKLVQQGFYDSLLFHRVIKEFMIQGGDPLSKNAPDSVMLGMGEAPGERIPAEFRSNFIHKKGALAAARDNNPAKASSNCQFYIVEGKKMDTAQLNTIYNQAIKQNNPSFKYSNSQKEIYQRIGGTPFLDQNYTVFGEVISGIEVIDKIASAQTQSANRPAKNIMMKMRLLN</sequence>
<dbReference type="CDD" id="cd00317">
    <property type="entry name" value="cyclophilin"/>
    <property type="match status" value="1"/>
</dbReference>
<evidence type="ECO:0000313" key="5">
    <source>
        <dbReference type="EMBL" id="OIR12049.1"/>
    </source>
</evidence>
<reference evidence="5" key="1">
    <citation type="submission" date="2016-10" db="EMBL/GenBank/DDBJ databases">
        <title>Sequence of Gallionella enrichment culture.</title>
        <authorList>
            <person name="Poehlein A."/>
            <person name="Muehling M."/>
            <person name="Daniel R."/>
        </authorList>
    </citation>
    <scope>NUCLEOTIDE SEQUENCE</scope>
</reference>
<dbReference type="PROSITE" id="PS00170">
    <property type="entry name" value="CSA_PPIASE_1"/>
    <property type="match status" value="1"/>
</dbReference>
<evidence type="ECO:0000256" key="3">
    <source>
        <dbReference type="ARBA" id="ARBA00023235"/>
    </source>
</evidence>
<gene>
    <name evidence="5" type="ORF">GALL_63000</name>
</gene>
<accession>A0A1J5SU54</accession>
<dbReference type="EC" id="5.2.1.8" evidence="1"/>
<dbReference type="Pfam" id="PF00160">
    <property type="entry name" value="Pro_isomerase"/>
    <property type="match status" value="1"/>
</dbReference>
<dbReference type="EMBL" id="MLJW01000018">
    <property type="protein sequence ID" value="OIR12049.1"/>
    <property type="molecule type" value="Genomic_DNA"/>
</dbReference>
<keyword evidence="3 5" id="KW-0413">Isomerase</keyword>
<dbReference type="AlphaFoldDB" id="A0A1J5SU54"/>
<proteinExistence type="predicted"/>
<dbReference type="GO" id="GO:0003755">
    <property type="term" value="F:peptidyl-prolyl cis-trans isomerase activity"/>
    <property type="evidence" value="ECO:0007669"/>
    <property type="project" value="UniProtKB-KW"/>
</dbReference>
<dbReference type="PROSITE" id="PS50072">
    <property type="entry name" value="CSA_PPIASE_2"/>
    <property type="match status" value="1"/>
</dbReference>
<dbReference type="PANTHER" id="PTHR45625">
    <property type="entry name" value="PEPTIDYL-PROLYL CIS-TRANS ISOMERASE-RELATED"/>
    <property type="match status" value="1"/>
</dbReference>
<keyword evidence="2" id="KW-0697">Rotamase</keyword>
<evidence type="ECO:0000256" key="1">
    <source>
        <dbReference type="ARBA" id="ARBA00013194"/>
    </source>
</evidence>
<dbReference type="InterPro" id="IPR044666">
    <property type="entry name" value="Cyclophilin_A-like"/>
</dbReference>
<dbReference type="GO" id="GO:0006457">
    <property type="term" value="P:protein folding"/>
    <property type="evidence" value="ECO:0007669"/>
    <property type="project" value="InterPro"/>
</dbReference>
<protein>
    <recommendedName>
        <fullName evidence="1">peptidylprolyl isomerase</fullName>
        <ecNumber evidence="1">5.2.1.8</ecNumber>
    </recommendedName>
</protein>
<name>A0A1J5SU54_9ZZZZ</name>
<dbReference type="InterPro" id="IPR029000">
    <property type="entry name" value="Cyclophilin-like_dom_sf"/>
</dbReference>
<organism evidence="5">
    <name type="scientific">mine drainage metagenome</name>
    <dbReference type="NCBI Taxonomy" id="410659"/>
    <lineage>
        <taxon>unclassified sequences</taxon>
        <taxon>metagenomes</taxon>
        <taxon>ecological metagenomes</taxon>
    </lineage>
</organism>
<dbReference type="PANTHER" id="PTHR45625:SF4">
    <property type="entry name" value="PEPTIDYLPROLYL ISOMERASE DOMAIN AND WD REPEAT-CONTAINING PROTEIN 1"/>
    <property type="match status" value="1"/>
</dbReference>